<dbReference type="AlphaFoldDB" id="A0AAV5ACP1"/>
<sequence length="232" mass="26084">MSSRPMQWRAEVRPGRPVDISPNRRSTSPAPTVYPESSISNPDHIRFAPRRGRSSSMSSPSPPMGSSYPQIQYPRYTSPSPPSHPIPSRNYYSSRTPQAASYPSNRTGSPPLRSAAYHDLYTDGAIRVKQVIQPNGRPGQVYIQAPGNSNIQVIRPRRSETTPPSYTRNGPPRPWSPASERSLFRRVLDKFSTSNKYKDNNTHRPRRNSTGGNNNNKWHVVPGKPQLDFSHI</sequence>
<feature type="region of interest" description="Disordered" evidence="1">
    <location>
        <begin position="1"/>
        <end position="114"/>
    </location>
</feature>
<feature type="compositionally biased region" description="Low complexity" evidence="1">
    <location>
        <begin position="54"/>
        <end position="67"/>
    </location>
</feature>
<organism evidence="2 3">
    <name type="scientific">Clathrus columnatus</name>
    <dbReference type="NCBI Taxonomy" id="1419009"/>
    <lineage>
        <taxon>Eukaryota</taxon>
        <taxon>Fungi</taxon>
        <taxon>Dikarya</taxon>
        <taxon>Basidiomycota</taxon>
        <taxon>Agaricomycotina</taxon>
        <taxon>Agaricomycetes</taxon>
        <taxon>Phallomycetidae</taxon>
        <taxon>Phallales</taxon>
        <taxon>Clathraceae</taxon>
        <taxon>Clathrus</taxon>
    </lineage>
</organism>
<gene>
    <name evidence="2" type="ORF">Clacol_004705</name>
</gene>
<proteinExistence type="predicted"/>
<evidence type="ECO:0000256" key="1">
    <source>
        <dbReference type="SAM" id="MobiDB-lite"/>
    </source>
</evidence>
<feature type="compositionally biased region" description="Polar residues" evidence="1">
    <location>
        <begin position="208"/>
        <end position="217"/>
    </location>
</feature>
<evidence type="ECO:0000313" key="2">
    <source>
        <dbReference type="EMBL" id="GJJ10479.1"/>
    </source>
</evidence>
<feature type="region of interest" description="Disordered" evidence="1">
    <location>
        <begin position="156"/>
        <end position="232"/>
    </location>
</feature>
<keyword evidence="3" id="KW-1185">Reference proteome</keyword>
<evidence type="ECO:0000313" key="3">
    <source>
        <dbReference type="Proteomes" id="UP001050691"/>
    </source>
</evidence>
<name>A0AAV5ACP1_9AGAM</name>
<feature type="compositionally biased region" description="Polar residues" evidence="1">
    <location>
        <begin position="23"/>
        <end position="41"/>
    </location>
</feature>
<reference evidence="2" key="1">
    <citation type="submission" date="2021-10" db="EMBL/GenBank/DDBJ databases">
        <title>De novo Genome Assembly of Clathrus columnatus (Basidiomycota, Fungi) Using Illumina and Nanopore Sequence Data.</title>
        <authorList>
            <person name="Ogiso-Tanaka E."/>
            <person name="Itagaki H."/>
            <person name="Hosoya T."/>
            <person name="Hosaka K."/>
        </authorList>
    </citation>
    <scope>NUCLEOTIDE SEQUENCE</scope>
    <source>
        <strain evidence="2">MO-923</strain>
    </source>
</reference>
<accession>A0AAV5ACP1</accession>
<feature type="compositionally biased region" description="Polar residues" evidence="1">
    <location>
        <begin position="90"/>
        <end position="108"/>
    </location>
</feature>
<comment type="caution">
    <text evidence="2">The sequence shown here is derived from an EMBL/GenBank/DDBJ whole genome shotgun (WGS) entry which is preliminary data.</text>
</comment>
<dbReference type="EMBL" id="BPWL01000005">
    <property type="protein sequence ID" value="GJJ10479.1"/>
    <property type="molecule type" value="Genomic_DNA"/>
</dbReference>
<dbReference type="Proteomes" id="UP001050691">
    <property type="component" value="Unassembled WGS sequence"/>
</dbReference>
<protein>
    <submittedName>
        <fullName evidence="2">Uncharacterized protein</fullName>
    </submittedName>
</protein>